<evidence type="ECO:0000313" key="4">
    <source>
        <dbReference type="Proteomes" id="UP000006787"/>
    </source>
</evidence>
<evidence type="ECO:0000256" key="1">
    <source>
        <dbReference type="SAM" id="Phobius"/>
    </source>
</evidence>
<feature type="transmembrane region" description="Helical" evidence="1">
    <location>
        <begin position="156"/>
        <end position="178"/>
    </location>
</feature>
<comment type="caution">
    <text evidence="3">The sequence shown here is derived from an EMBL/GenBank/DDBJ whole genome shotgun (WGS) entry which is preliminary data.</text>
</comment>
<dbReference type="GO" id="GO:1902201">
    <property type="term" value="P:negative regulation of bacterial-type flagellum-dependent cell motility"/>
    <property type="evidence" value="ECO:0007669"/>
    <property type="project" value="TreeGrafter"/>
</dbReference>
<dbReference type="NCBIfam" id="TIGR00254">
    <property type="entry name" value="GGDEF"/>
    <property type="match status" value="1"/>
</dbReference>
<feature type="transmembrane region" description="Helical" evidence="1">
    <location>
        <begin position="45"/>
        <end position="64"/>
    </location>
</feature>
<feature type="transmembrane region" description="Helical" evidence="1">
    <location>
        <begin position="76"/>
        <end position="97"/>
    </location>
</feature>
<proteinExistence type="predicted"/>
<organism evidence="3 4">
    <name type="scientific">Lactococcus garvieae DCC43</name>
    <dbReference type="NCBI Taxonomy" id="1231377"/>
    <lineage>
        <taxon>Bacteria</taxon>
        <taxon>Bacillati</taxon>
        <taxon>Bacillota</taxon>
        <taxon>Bacilli</taxon>
        <taxon>Lactobacillales</taxon>
        <taxon>Streptococcaceae</taxon>
        <taxon>Lactococcus</taxon>
    </lineage>
</organism>
<feature type="transmembrane region" description="Helical" evidence="1">
    <location>
        <begin position="127"/>
        <end position="144"/>
    </location>
</feature>
<reference evidence="3 4" key="1">
    <citation type="journal article" date="2012" name="J. Bacteriol.">
        <title>Genome Sequence of the Bacteriocin-Producing Strain Lactococcus garvieae DCC43.</title>
        <authorList>
            <person name="Gabrielsen C."/>
            <person name="Brede D.A."/>
            <person name="Hernandez P.E."/>
            <person name="Nes I.F."/>
            <person name="Diep D.B."/>
        </authorList>
    </citation>
    <scope>NUCLEOTIDE SEQUENCE [LARGE SCALE GENOMIC DNA]</scope>
    <source>
        <strain evidence="3 4">DCC43</strain>
    </source>
</reference>
<dbReference type="Gene3D" id="3.30.70.270">
    <property type="match status" value="1"/>
</dbReference>
<dbReference type="PANTHER" id="PTHR45138:SF9">
    <property type="entry name" value="DIGUANYLATE CYCLASE DGCM-RELATED"/>
    <property type="match status" value="1"/>
</dbReference>
<dbReference type="InterPro" id="IPR043128">
    <property type="entry name" value="Rev_trsase/Diguanyl_cyclase"/>
</dbReference>
<keyword evidence="1" id="KW-1133">Transmembrane helix</keyword>
<dbReference type="RefSeq" id="WP_003136022.1">
    <property type="nucleotide sequence ID" value="NZ_AMQS01000021.1"/>
</dbReference>
<sequence length="379" mass="43742">MIHIEDILGSNFIDKIFLMPTVLGIMFIAKYMFQYYQLDQNKITAYILNSSNFALFIILLKFLFSDIDQGSPYGYLISDISLVFIAISVVYLVTPLYKNIEYEILPQFIIYYLLYLHVYGFHLRSTLLVLSGLTLFWLVIYALCNYRKVITAHYISYFFLSVFITLAAVLVAISQFHVPISYTIGIFFKILAVLVIAKVAIYLISIIALMYSDLKRDAYIDILTGTYNRKKFEDVLNEVLFSKKVPSFSIALFDIDAFKSINDNYGHLAGDYVLREISTDIRELLMQEHSNGQLFRYGGDEFFIVFRNQTGEEAYRMMTQITKNISDKEFAYNDIPFNVSISVGVAEITDEKNPKTIIDKVDKNLYVAKANGKNQVYYV</sequence>
<evidence type="ECO:0000259" key="2">
    <source>
        <dbReference type="PROSITE" id="PS50887"/>
    </source>
</evidence>
<keyword evidence="1" id="KW-0472">Membrane</keyword>
<dbReference type="GO" id="GO:0043709">
    <property type="term" value="P:cell adhesion involved in single-species biofilm formation"/>
    <property type="evidence" value="ECO:0007669"/>
    <property type="project" value="TreeGrafter"/>
</dbReference>
<accession>K2PUR4</accession>
<dbReference type="Pfam" id="PF00990">
    <property type="entry name" value="GGDEF"/>
    <property type="match status" value="1"/>
</dbReference>
<keyword evidence="1" id="KW-0812">Transmembrane</keyword>
<dbReference type="InterPro" id="IPR050469">
    <property type="entry name" value="Diguanylate_Cyclase"/>
</dbReference>
<protein>
    <submittedName>
        <fullName evidence="3">Diguanylate cyclase</fullName>
    </submittedName>
</protein>
<evidence type="ECO:0000313" key="3">
    <source>
        <dbReference type="EMBL" id="EKF51166.1"/>
    </source>
</evidence>
<dbReference type="PATRIC" id="fig|1231377.3.peg.1464"/>
<dbReference type="InterPro" id="IPR000160">
    <property type="entry name" value="GGDEF_dom"/>
</dbReference>
<dbReference type="InterPro" id="IPR029787">
    <property type="entry name" value="Nucleotide_cyclase"/>
</dbReference>
<dbReference type="eggNOG" id="COG3706">
    <property type="taxonomic scope" value="Bacteria"/>
</dbReference>
<dbReference type="Proteomes" id="UP000006787">
    <property type="component" value="Unassembled WGS sequence"/>
</dbReference>
<dbReference type="GO" id="GO:0052621">
    <property type="term" value="F:diguanylate cyclase activity"/>
    <property type="evidence" value="ECO:0007669"/>
    <property type="project" value="TreeGrafter"/>
</dbReference>
<dbReference type="EMBL" id="AMQS01000021">
    <property type="protein sequence ID" value="EKF51166.1"/>
    <property type="molecule type" value="Genomic_DNA"/>
</dbReference>
<dbReference type="SMART" id="SM00267">
    <property type="entry name" value="GGDEF"/>
    <property type="match status" value="1"/>
</dbReference>
<dbReference type="AlphaFoldDB" id="K2PUR4"/>
<dbReference type="PANTHER" id="PTHR45138">
    <property type="entry name" value="REGULATORY COMPONENTS OF SENSORY TRANSDUCTION SYSTEM"/>
    <property type="match status" value="1"/>
</dbReference>
<dbReference type="PROSITE" id="PS50887">
    <property type="entry name" value="GGDEF"/>
    <property type="match status" value="1"/>
</dbReference>
<dbReference type="SUPFAM" id="SSF55073">
    <property type="entry name" value="Nucleotide cyclase"/>
    <property type="match status" value="1"/>
</dbReference>
<feature type="transmembrane region" description="Helical" evidence="1">
    <location>
        <begin position="16"/>
        <end position="33"/>
    </location>
</feature>
<dbReference type="CDD" id="cd01949">
    <property type="entry name" value="GGDEF"/>
    <property type="match status" value="1"/>
</dbReference>
<feature type="domain" description="GGDEF" evidence="2">
    <location>
        <begin position="246"/>
        <end position="379"/>
    </location>
</feature>
<feature type="transmembrane region" description="Helical" evidence="1">
    <location>
        <begin position="184"/>
        <end position="211"/>
    </location>
</feature>
<name>K2PUR4_9LACT</name>
<gene>
    <name evidence="3" type="ORF">C426_1473</name>
</gene>
<dbReference type="GO" id="GO:0005886">
    <property type="term" value="C:plasma membrane"/>
    <property type="evidence" value="ECO:0007669"/>
    <property type="project" value="TreeGrafter"/>
</dbReference>